<dbReference type="PANTHER" id="PTHR12015:SF103">
    <property type="entry name" value="C-C MOTIF CHEMOKINE 4-RELATED"/>
    <property type="match status" value="1"/>
</dbReference>
<feature type="non-terminal residue" evidence="7">
    <location>
        <position position="1"/>
    </location>
</feature>
<gene>
    <name evidence="7" type="primary">Ccl3_0</name>
    <name evidence="7" type="ORF">RHOROS_R00558</name>
</gene>
<dbReference type="FunFam" id="2.40.50.40:FF:000002">
    <property type="entry name" value="C-C motif chemokine"/>
    <property type="match status" value="1"/>
</dbReference>
<dbReference type="SUPFAM" id="SSF54117">
    <property type="entry name" value="Interleukin 8-like chemokines"/>
    <property type="match status" value="1"/>
</dbReference>
<feature type="chain" id="PRO_5029726698" evidence="5">
    <location>
        <begin position="23"/>
        <end position="102"/>
    </location>
</feature>
<protein>
    <submittedName>
        <fullName evidence="7">CCL3 protein</fullName>
    </submittedName>
</protein>
<keyword evidence="3" id="KW-0202">Cytokine</keyword>
<dbReference type="Pfam" id="PF00048">
    <property type="entry name" value="IL8"/>
    <property type="match status" value="1"/>
</dbReference>
<feature type="signal peptide" evidence="5">
    <location>
        <begin position="1"/>
        <end position="22"/>
    </location>
</feature>
<dbReference type="GO" id="GO:0005615">
    <property type="term" value="C:extracellular space"/>
    <property type="evidence" value="ECO:0007669"/>
    <property type="project" value="UniProtKB-KW"/>
</dbReference>
<dbReference type="CDD" id="cd00272">
    <property type="entry name" value="Chemokine_CC"/>
    <property type="match status" value="1"/>
</dbReference>
<evidence type="ECO:0000259" key="6">
    <source>
        <dbReference type="SMART" id="SM00199"/>
    </source>
</evidence>
<comment type="similarity">
    <text evidence="1">Belongs to the intercrine beta (chemokine CC) family.</text>
</comment>
<evidence type="ECO:0000256" key="5">
    <source>
        <dbReference type="SAM" id="SignalP"/>
    </source>
</evidence>
<evidence type="ECO:0000256" key="4">
    <source>
        <dbReference type="ARBA" id="ARBA00022729"/>
    </source>
</evidence>
<dbReference type="GO" id="GO:0006954">
    <property type="term" value="P:inflammatory response"/>
    <property type="evidence" value="ECO:0007669"/>
    <property type="project" value="TreeGrafter"/>
</dbReference>
<evidence type="ECO:0000313" key="7">
    <source>
        <dbReference type="EMBL" id="NXF16325.1"/>
    </source>
</evidence>
<dbReference type="SMART" id="SM00199">
    <property type="entry name" value="SCY"/>
    <property type="match status" value="1"/>
</dbReference>
<dbReference type="GO" id="GO:0061844">
    <property type="term" value="P:antimicrobial humoral immune response mediated by antimicrobial peptide"/>
    <property type="evidence" value="ECO:0007669"/>
    <property type="project" value="TreeGrafter"/>
</dbReference>
<evidence type="ECO:0000313" key="8">
    <source>
        <dbReference type="Proteomes" id="UP000574210"/>
    </source>
</evidence>
<dbReference type="Proteomes" id="UP000574210">
    <property type="component" value="Unassembled WGS sequence"/>
</dbReference>
<proteinExistence type="inferred from homology"/>
<dbReference type="InterPro" id="IPR039809">
    <property type="entry name" value="Chemokine_b/g/d"/>
</dbReference>
<name>A0A7K8REM1_9PASS</name>
<evidence type="ECO:0000256" key="1">
    <source>
        <dbReference type="ARBA" id="ARBA00010868"/>
    </source>
</evidence>
<dbReference type="GO" id="GO:0048245">
    <property type="term" value="P:eosinophil chemotaxis"/>
    <property type="evidence" value="ECO:0007669"/>
    <property type="project" value="TreeGrafter"/>
</dbReference>
<dbReference type="PANTHER" id="PTHR12015">
    <property type="entry name" value="SMALL INDUCIBLE CYTOKINE A"/>
    <property type="match status" value="1"/>
</dbReference>
<feature type="domain" description="Chemokine interleukin-8-like" evidence="6">
    <location>
        <begin position="40"/>
        <end position="98"/>
    </location>
</feature>
<dbReference type="EMBL" id="VWYZ01000019">
    <property type="protein sequence ID" value="NXF16325.1"/>
    <property type="molecule type" value="Genomic_DNA"/>
</dbReference>
<dbReference type="GO" id="GO:0070098">
    <property type="term" value="P:chemokine-mediated signaling pathway"/>
    <property type="evidence" value="ECO:0007669"/>
    <property type="project" value="TreeGrafter"/>
</dbReference>
<keyword evidence="4 5" id="KW-0732">Signal</keyword>
<evidence type="ECO:0000256" key="2">
    <source>
        <dbReference type="ARBA" id="ARBA00022500"/>
    </source>
</evidence>
<keyword evidence="2" id="KW-0145">Chemotaxis</keyword>
<comment type="caution">
    <text evidence="7">The sequence shown here is derived from an EMBL/GenBank/DDBJ whole genome shotgun (WGS) entry which is preliminary data.</text>
</comment>
<dbReference type="GO" id="GO:0030335">
    <property type="term" value="P:positive regulation of cell migration"/>
    <property type="evidence" value="ECO:0007669"/>
    <property type="project" value="TreeGrafter"/>
</dbReference>
<keyword evidence="8" id="KW-1185">Reference proteome</keyword>
<reference evidence="7 8" key="1">
    <citation type="submission" date="2019-09" db="EMBL/GenBank/DDBJ databases">
        <title>Bird 10,000 Genomes (B10K) Project - Family phase.</title>
        <authorList>
            <person name="Zhang G."/>
        </authorList>
    </citation>
    <scope>NUCLEOTIDE SEQUENCE [LARGE SCALE GENOMIC DNA]</scope>
    <source>
        <strain evidence="7">B10K-CU-031-12</strain>
        <tissue evidence="7">Muscle</tissue>
    </source>
</reference>
<organism evidence="7 8">
    <name type="scientific">Rhodinocichla rosea</name>
    <dbReference type="NCBI Taxonomy" id="58203"/>
    <lineage>
        <taxon>Eukaryota</taxon>
        <taxon>Metazoa</taxon>
        <taxon>Chordata</taxon>
        <taxon>Craniata</taxon>
        <taxon>Vertebrata</taxon>
        <taxon>Euteleostomi</taxon>
        <taxon>Archelosauria</taxon>
        <taxon>Archosauria</taxon>
        <taxon>Dinosauria</taxon>
        <taxon>Saurischia</taxon>
        <taxon>Theropoda</taxon>
        <taxon>Coelurosauria</taxon>
        <taxon>Aves</taxon>
        <taxon>Neognathae</taxon>
        <taxon>Neoaves</taxon>
        <taxon>Telluraves</taxon>
        <taxon>Australaves</taxon>
        <taxon>Passeriformes</taxon>
        <taxon>Thraupidae</taxon>
        <taxon>Rhodinocichla</taxon>
    </lineage>
</organism>
<dbReference type="GO" id="GO:0008009">
    <property type="term" value="F:chemokine activity"/>
    <property type="evidence" value="ECO:0007669"/>
    <property type="project" value="InterPro"/>
</dbReference>
<accession>A0A7K8REM1</accession>
<evidence type="ECO:0000256" key="3">
    <source>
        <dbReference type="ARBA" id="ARBA00022514"/>
    </source>
</evidence>
<sequence length="102" mass="11041">MRVLAAALAVLFLVAICSLAEADPSVSSSAALPKKNDAGTTVCCFSYLSRPIPRRMISSAYMTSNICPRPAVILVTRKGKVLCADPSAHWVQEYLKDLELQE</sequence>
<dbReference type="InterPro" id="IPR001811">
    <property type="entry name" value="Chemokine_IL8-like_dom"/>
</dbReference>
<dbReference type="InterPro" id="IPR036048">
    <property type="entry name" value="Interleukin_8-like_sf"/>
</dbReference>
<feature type="non-terminal residue" evidence="7">
    <location>
        <position position="102"/>
    </location>
</feature>
<dbReference type="AlphaFoldDB" id="A0A7K8REM1"/>
<dbReference type="Gene3D" id="2.40.50.40">
    <property type="match status" value="1"/>
</dbReference>
<dbReference type="GO" id="GO:0048020">
    <property type="term" value="F:CCR chemokine receptor binding"/>
    <property type="evidence" value="ECO:0007669"/>
    <property type="project" value="TreeGrafter"/>
</dbReference>